<accession>A0AAQ3QQX7</accession>
<organism evidence="1 2">
    <name type="scientific">Canna indica</name>
    <name type="common">Indian-shot</name>
    <dbReference type="NCBI Taxonomy" id="4628"/>
    <lineage>
        <taxon>Eukaryota</taxon>
        <taxon>Viridiplantae</taxon>
        <taxon>Streptophyta</taxon>
        <taxon>Embryophyta</taxon>
        <taxon>Tracheophyta</taxon>
        <taxon>Spermatophyta</taxon>
        <taxon>Magnoliopsida</taxon>
        <taxon>Liliopsida</taxon>
        <taxon>Zingiberales</taxon>
        <taxon>Cannaceae</taxon>
        <taxon>Canna</taxon>
    </lineage>
</organism>
<dbReference type="Proteomes" id="UP001327560">
    <property type="component" value="Chromosome 8"/>
</dbReference>
<dbReference type="InterPro" id="IPR006502">
    <property type="entry name" value="PDDEXK-like"/>
</dbReference>
<proteinExistence type="predicted"/>
<reference evidence="1 2" key="1">
    <citation type="submission" date="2023-10" db="EMBL/GenBank/DDBJ databases">
        <title>Chromosome-scale genome assembly provides insights into flower coloration mechanisms of Canna indica.</title>
        <authorList>
            <person name="Li C."/>
        </authorList>
    </citation>
    <scope>NUCLEOTIDE SEQUENCE [LARGE SCALE GENOMIC DNA]</scope>
    <source>
        <tissue evidence="1">Flower</tissue>
    </source>
</reference>
<dbReference type="PANTHER" id="PTHR31579:SF84">
    <property type="entry name" value="F21O3.6 PROTEIN"/>
    <property type="match status" value="1"/>
</dbReference>
<evidence type="ECO:0000313" key="1">
    <source>
        <dbReference type="EMBL" id="WOL18136.1"/>
    </source>
</evidence>
<name>A0AAQ3QQX7_9LILI</name>
<dbReference type="PANTHER" id="PTHR31579">
    <property type="entry name" value="OS03G0796600 PROTEIN"/>
    <property type="match status" value="1"/>
</dbReference>
<protein>
    <submittedName>
        <fullName evidence="1">Uncharacterized protein</fullName>
    </submittedName>
</protein>
<sequence>MAVPARTNRVTGPLDDEAKECLCSAGIDYSSNGSDHDVSTCLSGLVHAFLETGGRCTPSAAAYGEVSWGFNARICKARWDASNGLAVGRYEYIDVVAATTTSEKETWYIVDLYFAAKFEVARAIEEYKAVVVAVSRVAGDEDRRRQGCLVDEVGMDANIGAEFLEEGDGV</sequence>
<dbReference type="AlphaFoldDB" id="A0AAQ3QQX7"/>
<dbReference type="EMBL" id="CP136897">
    <property type="protein sequence ID" value="WOL18136.1"/>
    <property type="molecule type" value="Genomic_DNA"/>
</dbReference>
<evidence type="ECO:0000313" key="2">
    <source>
        <dbReference type="Proteomes" id="UP001327560"/>
    </source>
</evidence>
<keyword evidence="2" id="KW-1185">Reference proteome</keyword>
<dbReference type="Pfam" id="PF04720">
    <property type="entry name" value="PDDEXK_6"/>
    <property type="match status" value="1"/>
</dbReference>
<gene>
    <name evidence="1" type="ORF">Cni_G26929</name>
</gene>